<comment type="similarity">
    <text evidence="2 15">Belongs to the complex I subunit 4L family.</text>
</comment>
<dbReference type="EC" id="7.1.1.2" evidence="3 15"/>
<dbReference type="AlphaFoldDB" id="A0A222YT75"/>
<accession>A0A222YT75</accession>
<dbReference type="EMBL" id="MT834950">
    <property type="protein sequence ID" value="QQL03240.1"/>
    <property type="molecule type" value="Genomic_DNA"/>
</dbReference>
<keyword evidence="9 15" id="KW-0249">Electron transport</keyword>
<feature type="transmembrane region" description="Helical" evidence="15">
    <location>
        <begin position="6"/>
        <end position="23"/>
    </location>
</feature>
<organism evidence="16">
    <name type="scientific">Sinotaia quadrata</name>
    <dbReference type="NCBI Taxonomy" id="200191"/>
    <lineage>
        <taxon>Eukaryota</taxon>
        <taxon>Metazoa</taxon>
        <taxon>Spiralia</taxon>
        <taxon>Lophotrochozoa</taxon>
        <taxon>Mollusca</taxon>
        <taxon>Gastropoda</taxon>
        <taxon>Caenogastropoda</taxon>
        <taxon>Architaenioglossa</taxon>
        <taxon>Viviparoidea</taxon>
        <taxon>Viviparidae</taxon>
        <taxon>Sinotaia</taxon>
    </lineage>
</organism>
<feature type="transmembrane region" description="Helical" evidence="15">
    <location>
        <begin position="59"/>
        <end position="81"/>
    </location>
</feature>
<geneLocation type="mitochondrion" evidence="16"/>
<dbReference type="PANTHER" id="PTHR11434">
    <property type="entry name" value="NADH-UBIQUINONE OXIDOREDUCTASE SUBUNIT ND4L"/>
    <property type="match status" value="1"/>
</dbReference>
<keyword evidence="15" id="KW-0999">Mitochondrion inner membrane</keyword>
<keyword evidence="11 15" id="KW-0520">NAD</keyword>
<keyword evidence="5 15" id="KW-0813">Transport</keyword>
<keyword evidence="8 15" id="KW-1278">Translocase</keyword>
<evidence type="ECO:0000256" key="9">
    <source>
        <dbReference type="ARBA" id="ARBA00022982"/>
    </source>
</evidence>
<evidence type="ECO:0000256" key="15">
    <source>
        <dbReference type="RuleBase" id="RU004419"/>
    </source>
</evidence>
<keyword evidence="13 15" id="KW-0496">Mitochondrion</keyword>
<evidence type="ECO:0000256" key="8">
    <source>
        <dbReference type="ARBA" id="ARBA00022967"/>
    </source>
</evidence>
<dbReference type="InterPro" id="IPR039428">
    <property type="entry name" value="NUOK/Mnh_C1-like"/>
</dbReference>
<evidence type="ECO:0000256" key="12">
    <source>
        <dbReference type="ARBA" id="ARBA00023075"/>
    </source>
</evidence>
<keyword evidence="12 15" id="KW-0830">Ubiquinone</keyword>
<evidence type="ECO:0000256" key="10">
    <source>
        <dbReference type="ARBA" id="ARBA00022989"/>
    </source>
</evidence>
<dbReference type="InterPro" id="IPR001133">
    <property type="entry name" value="NADH_UbQ_OxRdtase_chain4L/K"/>
</dbReference>
<dbReference type="GO" id="GO:0016651">
    <property type="term" value="F:oxidoreductase activity, acting on NAD(P)H"/>
    <property type="evidence" value="ECO:0007669"/>
    <property type="project" value="InterPro"/>
</dbReference>
<protein>
    <recommendedName>
        <fullName evidence="4 15">NADH-ubiquinone oxidoreductase chain 4L</fullName>
        <ecNumber evidence="3 15">7.1.1.2</ecNumber>
    </recommendedName>
</protein>
<evidence type="ECO:0000256" key="5">
    <source>
        <dbReference type="ARBA" id="ARBA00022448"/>
    </source>
</evidence>
<dbReference type="GO" id="GO:0042773">
    <property type="term" value="P:ATP synthesis coupled electron transport"/>
    <property type="evidence" value="ECO:0007669"/>
    <property type="project" value="UniProtKB-UniRule"/>
</dbReference>
<evidence type="ECO:0000256" key="1">
    <source>
        <dbReference type="ARBA" id="ARBA00004225"/>
    </source>
</evidence>
<evidence type="ECO:0000313" key="16">
    <source>
        <dbReference type="EMBL" id="ASR74905.1"/>
    </source>
</evidence>
<evidence type="ECO:0000256" key="7">
    <source>
        <dbReference type="ARBA" id="ARBA00022692"/>
    </source>
</evidence>
<dbReference type="CTD" id="4539"/>
<proteinExistence type="inferred from homology"/>
<keyword evidence="14 15" id="KW-0472">Membrane</keyword>
<name>A0A222YT75_9CAEN</name>
<comment type="catalytic activity">
    <reaction evidence="15">
        <text>a ubiquinone + NADH + 5 H(+)(in) = a ubiquinol + NAD(+) + 4 H(+)(out)</text>
        <dbReference type="Rhea" id="RHEA:29091"/>
        <dbReference type="Rhea" id="RHEA-COMP:9565"/>
        <dbReference type="Rhea" id="RHEA-COMP:9566"/>
        <dbReference type="ChEBI" id="CHEBI:15378"/>
        <dbReference type="ChEBI" id="CHEBI:16389"/>
        <dbReference type="ChEBI" id="CHEBI:17976"/>
        <dbReference type="ChEBI" id="CHEBI:57540"/>
        <dbReference type="ChEBI" id="CHEBI:57945"/>
        <dbReference type="EC" id="7.1.1.2"/>
    </reaction>
</comment>
<reference evidence="17" key="2">
    <citation type="submission" date="2020-08" db="EMBL/GenBank/DDBJ databases">
        <authorList>
            <person name="Guo J.J."/>
            <person name="He A.A."/>
            <person name="Huang H.H."/>
            <person name="Peng H.H."/>
            <person name="Zeng J.J."/>
        </authorList>
    </citation>
    <scope>NUCLEOTIDE SEQUENCE</scope>
</reference>
<evidence type="ECO:0000256" key="2">
    <source>
        <dbReference type="ARBA" id="ARBA00010519"/>
    </source>
</evidence>
<dbReference type="EMBL" id="KY679834">
    <property type="protein sequence ID" value="ASR74905.1"/>
    <property type="molecule type" value="Genomic_DNA"/>
</dbReference>
<sequence length="97" mass="10831">MELFYLNLICIMSFLMSVLALILQYKHLLSILLSLEMMIVSLFVMLLQLNNVALIGECSFIFITLGACEASLGLSILISMIRVRGNDYVGSFSSQKC</sequence>
<keyword evidence="7 15" id="KW-0812">Transmembrane</keyword>
<comment type="subcellular location">
    <subcellularLocation>
        <location evidence="15">Mitochondrion inner membrane</location>
        <topology evidence="15">Multi-pass membrane protein</topology>
    </subcellularLocation>
    <subcellularLocation>
        <location evidence="1">Mitochondrion membrane</location>
        <topology evidence="1">Multi-pass membrane protein</topology>
    </subcellularLocation>
</comment>
<dbReference type="Pfam" id="PF00420">
    <property type="entry name" value="Oxidored_q2"/>
    <property type="match status" value="1"/>
</dbReference>
<evidence type="ECO:0000256" key="13">
    <source>
        <dbReference type="ARBA" id="ARBA00023128"/>
    </source>
</evidence>
<dbReference type="GO" id="GO:0005743">
    <property type="term" value="C:mitochondrial inner membrane"/>
    <property type="evidence" value="ECO:0007669"/>
    <property type="project" value="UniProtKB-SubCell"/>
</dbReference>
<dbReference type="GeneID" id="67138003"/>
<evidence type="ECO:0000313" key="17">
    <source>
        <dbReference type="EMBL" id="QQL03240.1"/>
    </source>
</evidence>
<gene>
    <name evidence="16" type="primary">ND4L</name>
    <name evidence="17" type="synonym">nad4l</name>
</gene>
<evidence type="ECO:0000256" key="6">
    <source>
        <dbReference type="ARBA" id="ARBA00022660"/>
    </source>
</evidence>
<keyword evidence="6 15" id="KW-0679">Respiratory chain</keyword>
<dbReference type="RefSeq" id="YP_010142660.1">
    <property type="nucleotide sequence ID" value="NC_056961.1"/>
</dbReference>
<evidence type="ECO:0000256" key="4">
    <source>
        <dbReference type="ARBA" id="ARBA00016612"/>
    </source>
</evidence>
<evidence type="ECO:0000256" key="11">
    <source>
        <dbReference type="ARBA" id="ARBA00023027"/>
    </source>
</evidence>
<evidence type="ECO:0000256" key="3">
    <source>
        <dbReference type="ARBA" id="ARBA00012944"/>
    </source>
</evidence>
<comment type="function">
    <text evidence="15">Core subunit of the mitochondrial membrane respiratory chain NADH dehydrogenase (Complex I) which catalyzes electron transfer from NADH through the respiratory chain, using ubiquinone as an electron acceptor.</text>
</comment>
<keyword evidence="10 15" id="KW-1133">Transmembrane helix</keyword>
<dbReference type="PANTHER" id="PTHR11434:SF0">
    <property type="entry name" value="NADH-UBIQUINONE OXIDOREDUCTASE CHAIN 4L"/>
    <property type="match status" value="1"/>
</dbReference>
<evidence type="ECO:0000256" key="14">
    <source>
        <dbReference type="ARBA" id="ARBA00023136"/>
    </source>
</evidence>
<reference evidence="16" key="1">
    <citation type="journal article" date="2017" name="PLoS ONE">
        <title>Sequencing of the complete mitochondrial genomes of eight freshwater snail species exposes pervasive paraphyly within the Viviparidae family (Caenogastropoda).</title>
        <authorList>
            <person name="Wang J.G."/>
            <person name="Zhang D."/>
            <person name="Jakovlic I."/>
            <person name="Wang W.M."/>
        </authorList>
    </citation>
    <scope>NUCLEOTIDE SEQUENCE</scope>
    <source>
        <strain evidence="16">AY-20160612-Bq-5</strain>
    </source>
</reference>
<dbReference type="GO" id="GO:0008137">
    <property type="term" value="F:NADH dehydrogenase (ubiquinone) activity"/>
    <property type="evidence" value="ECO:0007669"/>
    <property type="project" value="UniProtKB-EC"/>
</dbReference>
<dbReference type="GO" id="GO:0030964">
    <property type="term" value="C:NADH dehydrogenase complex"/>
    <property type="evidence" value="ECO:0007669"/>
    <property type="project" value="TreeGrafter"/>
</dbReference>
<dbReference type="Gene3D" id="1.10.287.3510">
    <property type="match status" value="1"/>
</dbReference>
<feature type="transmembrane region" description="Helical" evidence="15">
    <location>
        <begin position="28"/>
        <end position="47"/>
    </location>
</feature>